<feature type="transmembrane region" description="Helical" evidence="1">
    <location>
        <begin position="27"/>
        <end position="44"/>
    </location>
</feature>
<keyword evidence="1" id="KW-1133">Transmembrane helix</keyword>
<name>A0A0A8Y2E6_ARUDO</name>
<dbReference type="AlphaFoldDB" id="A0A0A8Y2E6"/>
<evidence type="ECO:0000256" key="1">
    <source>
        <dbReference type="SAM" id="Phobius"/>
    </source>
</evidence>
<reference evidence="2" key="2">
    <citation type="journal article" date="2015" name="Data Brief">
        <title>Shoot transcriptome of the giant reed, Arundo donax.</title>
        <authorList>
            <person name="Barrero R.A."/>
            <person name="Guerrero F.D."/>
            <person name="Moolhuijzen P."/>
            <person name="Goolsby J.A."/>
            <person name="Tidwell J."/>
            <person name="Bellgard S.E."/>
            <person name="Bellgard M.I."/>
        </authorList>
    </citation>
    <scope>NUCLEOTIDE SEQUENCE</scope>
    <source>
        <tissue evidence="2">Shoot tissue taken approximately 20 cm above the soil surface</tissue>
    </source>
</reference>
<sequence>MSRIRTKNEQYFWMADGRFPAVHTENFFMIRIFFGEFSSFFFVWR</sequence>
<reference evidence="2" key="1">
    <citation type="submission" date="2014-09" db="EMBL/GenBank/DDBJ databases">
        <authorList>
            <person name="Magalhaes I.L.F."/>
            <person name="Oliveira U."/>
            <person name="Santos F.R."/>
            <person name="Vidigal T.H.D.A."/>
            <person name="Brescovit A.D."/>
            <person name="Santos A.J."/>
        </authorList>
    </citation>
    <scope>NUCLEOTIDE SEQUENCE</scope>
    <source>
        <tissue evidence="2">Shoot tissue taken approximately 20 cm above the soil surface</tissue>
    </source>
</reference>
<proteinExistence type="predicted"/>
<protein>
    <submittedName>
        <fullName evidence="2">Uncharacterized protein</fullName>
    </submittedName>
</protein>
<keyword evidence="1" id="KW-0472">Membrane</keyword>
<organism evidence="2">
    <name type="scientific">Arundo donax</name>
    <name type="common">Giant reed</name>
    <name type="synonym">Donax arundinaceus</name>
    <dbReference type="NCBI Taxonomy" id="35708"/>
    <lineage>
        <taxon>Eukaryota</taxon>
        <taxon>Viridiplantae</taxon>
        <taxon>Streptophyta</taxon>
        <taxon>Embryophyta</taxon>
        <taxon>Tracheophyta</taxon>
        <taxon>Spermatophyta</taxon>
        <taxon>Magnoliopsida</taxon>
        <taxon>Liliopsida</taxon>
        <taxon>Poales</taxon>
        <taxon>Poaceae</taxon>
        <taxon>PACMAD clade</taxon>
        <taxon>Arundinoideae</taxon>
        <taxon>Arundineae</taxon>
        <taxon>Arundo</taxon>
    </lineage>
</organism>
<evidence type="ECO:0000313" key="2">
    <source>
        <dbReference type="EMBL" id="JAD17912.1"/>
    </source>
</evidence>
<keyword evidence="1" id="KW-0812">Transmembrane</keyword>
<dbReference type="EMBL" id="GBRH01279983">
    <property type="protein sequence ID" value="JAD17912.1"/>
    <property type="molecule type" value="Transcribed_RNA"/>
</dbReference>
<accession>A0A0A8Y2E6</accession>